<evidence type="ECO:0000256" key="10">
    <source>
        <dbReference type="ARBA" id="ARBA00023002"/>
    </source>
</evidence>
<dbReference type="SMR" id="B4NQ16"/>
<dbReference type="PANTHER" id="PTHR24291:SF187">
    <property type="entry name" value="CYTOCHROME P450 4AE1-RELATED"/>
    <property type="match status" value="1"/>
</dbReference>
<evidence type="ECO:0000256" key="2">
    <source>
        <dbReference type="ARBA" id="ARBA00003690"/>
    </source>
</evidence>
<gene>
    <name evidence="16" type="primary">Dwil\GK16044</name>
    <name evidence="16" type="ORF">Dwil_GK16044</name>
</gene>
<keyword evidence="13" id="KW-0472">Membrane</keyword>
<dbReference type="KEGG" id="dwi:6653134"/>
<dbReference type="OMA" id="YLQHFIN"/>
<evidence type="ECO:0000313" key="16">
    <source>
        <dbReference type="EMBL" id="EDW86241.1"/>
    </source>
</evidence>
<dbReference type="PANTHER" id="PTHR24291">
    <property type="entry name" value="CYTOCHROME P450 FAMILY 4"/>
    <property type="match status" value="1"/>
</dbReference>
<keyword evidence="8" id="KW-0256">Endoplasmic reticulum</keyword>
<dbReference type="InParanoid" id="B4NQ16"/>
<evidence type="ECO:0000256" key="15">
    <source>
        <dbReference type="RuleBase" id="RU000461"/>
    </source>
</evidence>
<keyword evidence="10 15" id="KW-0560">Oxidoreductase</keyword>
<evidence type="ECO:0000256" key="13">
    <source>
        <dbReference type="ARBA" id="ARBA00023136"/>
    </source>
</evidence>
<dbReference type="PhylomeDB" id="B4NQ16"/>
<dbReference type="EC" id="1.14.-.-" evidence="16"/>
<protein>
    <submittedName>
        <fullName evidence="16">Uncharacterized protein</fullName>
        <ecNumber evidence="16">1.14.-.-</ecNumber>
    </submittedName>
</protein>
<keyword evidence="7 14" id="KW-0479">Metal-binding</keyword>
<dbReference type="EMBL" id="CH964291">
    <property type="protein sequence ID" value="EDW86241.1"/>
    <property type="molecule type" value="Genomic_DNA"/>
</dbReference>
<dbReference type="GO" id="GO:0004497">
    <property type="term" value="F:monooxygenase activity"/>
    <property type="evidence" value="ECO:0007669"/>
    <property type="project" value="UniProtKB-KW"/>
</dbReference>
<dbReference type="Pfam" id="PF00067">
    <property type="entry name" value="p450"/>
    <property type="match status" value="1"/>
</dbReference>
<comment type="function">
    <text evidence="2">May be involved in the metabolism of insect hormones and in the breakdown of synthetic insecticides.</text>
</comment>
<keyword evidence="17" id="KW-1185">Reference proteome</keyword>
<dbReference type="InterPro" id="IPR036396">
    <property type="entry name" value="Cyt_P450_sf"/>
</dbReference>
<keyword evidence="9" id="KW-0492">Microsome</keyword>
<accession>B4NQ16</accession>
<dbReference type="GO" id="GO:0005789">
    <property type="term" value="C:endoplasmic reticulum membrane"/>
    <property type="evidence" value="ECO:0007669"/>
    <property type="project" value="UniProtKB-SubCell"/>
</dbReference>
<dbReference type="OrthoDB" id="1470350at2759"/>
<dbReference type="Gene3D" id="1.10.630.10">
    <property type="entry name" value="Cytochrome P450"/>
    <property type="match status" value="1"/>
</dbReference>
<dbReference type="PROSITE" id="PS00086">
    <property type="entry name" value="CYTOCHROME_P450"/>
    <property type="match status" value="1"/>
</dbReference>
<dbReference type="HOGENOM" id="CLU_001570_5_1_1"/>
<dbReference type="GO" id="GO:0016705">
    <property type="term" value="F:oxidoreductase activity, acting on paired donors, with incorporation or reduction of molecular oxygen"/>
    <property type="evidence" value="ECO:0007669"/>
    <property type="project" value="InterPro"/>
</dbReference>
<evidence type="ECO:0000313" key="17">
    <source>
        <dbReference type="Proteomes" id="UP000007798"/>
    </source>
</evidence>
<dbReference type="GO" id="GO:0005506">
    <property type="term" value="F:iron ion binding"/>
    <property type="evidence" value="ECO:0007669"/>
    <property type="project" value="InterPro"/>
</dbReference>
<evidence type="ECO:0000256" key="12">
    <source>
        <dbReference type="ARBA" id="ARBA00023033"/>
    </source>
</evidence>
<dbReference type="GO" id="GO:0020037">
    <property type="term" value="F:heme binding"/>
    <property type="evidence" value="ECO:0007669"/>
    <property type="project" value="InterPro"/>
</dbReference>
<dbReference type="InterPro" id="IPR001128">
    <property type="entry name" value="Cyt_P450"/>
</dbReference>
<dbReference type="CDD" id="cd20628">
    <property type="entry name" value="CYP4"/>
    <property type="match status" value="1"/>
</dbReference>
<evidence type="ECO:0000256" key="6">
    <source>
        <dbReference type="ARBA" id="ARBA00022617"/>
    </source>
</evidence>
<evidence type="ECO:0000256" key="14">
    <source>
        <dbReference type="PIRSR" id="PIRSR602403-1"/>
    </source>
</evidence>
<name>B4NQ16_DROWI</name>
<dbReference type="FunCoup" id="B4NQ16">
    <property type="interactions" value="25"/>
</dbReference>
<keyword evidence="12 15" id="KW-0503">Monooxygenase</keyword>
<keyword evidence="11 14" id="KW-0408">Iron</keyword>
<dbReference type="InterPro" id="IPR050196">
    <property type="entry name" value="Cytochrome_P450_Monoox"/>
</dbReference>
<dbReference type="eggNOG" id="KOG0157">
    <property type="taxonomic scope" value="Eukaryota"/>
</dbReference>
<evidence type="ECO:0000256" key="8">
    <source>
        <dbReference type="ARBA" id="ARBA00022824"/>
    </source>
</evidence>
<organism evidence="16 17">
    <name type="scientific">Drosophila willistoni</name>
    <name type="common">Fruit fly</name>
    <dbReference type="NCBI Taxonomy" id="7260"/>
    <lineage>
        <taxon>Eukaryota</taxon>
        <taxon>Metazoa</taxon>
        <taxon>Ecdysozoa</taxon>
        <taxon>Arthropoda</taxon>
        <taxon>Hexapoda</taxon>
        <taxon>Insecta</taxon>
        <taxon>Pterygota</taxon>
        <taxon>Neoptera</taxon>
        <taxon>Endopterygota</taxon>
        <taxon>Diptera</taxon>
        <taxon>Brachycera</taxon>
        <taxon>Muscomorpha</taxon>
        <taxon>Ephydroidea</taxon>
        <taxon>Drosophilidae</taxon>
        <taxon>Drosophila</taxon>
        <taxon>Sophophora</taxon>
    </lineage>
</organism>
<proteinExistence type="inferred from homology"/>
<dbReference type="Proteomes" id="UP000007798">
    <property type="component" value="Unassembled WGS sequence"/>
</dbReference>
<evidence type="ECO:0000256" key="1">
    <source>
        <dbReference type="ARBA" id="ARBA00001971"/>
    </source>
</evidence>
<comment type="cofactor">
    <cofactor evidence="1 14">
        <name>heme</name>
        <dbReference type="ChEBI" id="CHEBI:30413"/>
    </cofactor>
</comment>
<evidence type="ECO:0000256" key="5">
    <source>
        <dbReference type="ARBA" id="ARBA00010617"/>
    </source>
</evidence>
<evidence type="ECO:0000256" key="4">
    <source>
        <dbReference type="ARBA" id="ARBA00004406"/>
    </source>
</evidence>
<sequence length="502" mass="57668">MIALLLFGICAIWLTRFLLRLVRLEQRLQRDLIGKVPSVSRVPLIGSAWQLRNFQPYNLHEKFTEYVKRFGPTFMATVFGHLIVITANRSHVEALLFSQHHLRKGSIYGALRKWLGNGLLVSRGQNWRAMRKIITPTLHFAILEQFVDVFDRQALVMVNKLRPLANGREVINIYPYMGLAALDIITETAMGVHINAQLDEESAVVQAVKDVTNILATRFMRPHLLPPSLFRLCWPSGYRRQESGIQCLHKFTNSIIEQRRQLLQEKTVNEPNDRRSVLLDTLLRATMSGESLTDAQIRDEVNTFIFEGHDTTTSAASFCLYLISRHGDVQQLLFDEIKSYYGSDVQRPIVYGDFQNFPYLNCVVKESLRLYPPIPAVSRCLEQDLPIDNGCRIPANTNVIVLLWQLLRDENIYPDALSFRPERHLYQSENTSSASFISYIPFSAGPRNCIGQRFALFEVKTIVIRMLRHFQLLPLGEDVKPTIKIVLRSRLGVNFALKPRTY</sequence>
<evidence type="ECO:0000256" key="11">
    <source>
        <dbReference type="ARBA" id="ARBA00023004"/>
    </source>
</evidence>
<evidence type="ECO:0000256" key="7">
    <source>
        <dbReference type="ARBA" id="ARBA00022723"/>
    </source>
</evidence>
<keyword evidence="6 14" id="KW-0349">Heme</keyword>
<dbReference type="AlphaFoldDB" id="B4NQ16"/>
<evidence type="ECO:0000256" key="9">
    <source>
        <dbReference type="ARBA" id="ARBA00022848"/>
    </source>
</evidence>
<dbReference type="PRINTS" id="PR00385">
    <property type="entry name" value="P450"/>
</dbReference>
<evidence type="ECO:0000256" key="3">
    <source>
        <dbReference type="ARBA" id="ARBA00004174"/>
    </source>
</evidence>
<comment type="subcellular location">
    <subcellularLocation>
        <location evidence="4">Endoplasmic reticulum membrane</location>
        <topology evidence="4">Peripheral membrane protein</topology>
    </subcellularLocation>
    <subcellularLocation>
        <location evidence="3">Microsome membrane</location>
        <topology evidence="3">Peripheral membrane protein</topology>
    </subcellularLocation>
</comment>
<dbReference type="InterPro" id="IPR002403">
    <property type="entry name" value="Cyt_P450_E_grp-IV"/>
</dbReference>
<comment type="similarity">
    <text evidence="5 15">Belongs to the cytochrome P450 family.</text>
</comment>
<dbReference type="PRINTS" id="PR00465">
    <property type="entry name" value="EP450IV"/>
</dbReference>
<dbReference type="SUPFAM" id="SSF48264">
    <property type="entry name" value="Cytochrome P450"/>
    <property type="match status" value="1"/>
</dbReference>
<feature type="binding site" description="axial binding residue" evidence="14">
    <location>
        <position position="449"/>
    </location>
    <ligand>
        <name>heme</name>
        <dbReference type="ChEBI" id="CHEBI:30413"/>
    </ligand>
    <ligandPart>
        <name>Fe</name>
        <dbReference type="ChEBI" id="CHEBI:18248"/>
    </ligandPart>
</feature>
<dbReference type="InterPro" id="IPR017972">
    <property type="entry name" value="Cyt_P450_CS"/>
</dbReference>
<reference evidence="16 17" key="1">
    <citation type="journal article" date="2007" name="Nature">
        <title>Evolution of genes and genomes on the Drosophila phylogeny.</title>
        <authorList>
            <consortium name="Drosophila 12 Genomes Consortium"/>
            <person name="Clark A.G."/>
            <person name="Eisen M.B."/>
            <person name="Smith D.R."/>
            <person name="Bergman C.M."/>
            <person name="Oliver B."/>
            <person name="Markow T.A."/>
            <person name="Kaufman T.C."/>
            <person name="Kellis M."/>
            <person name="Gelbart W."/>
            <person name="Iyer V.N."/>
            <person name="Pollard D.A."/>
            <person name="Sackton T.B."/>
            <person name="Larracuente A.M."/>
            <person name="Singh N.D."/>
            <person name="Abad J.P."/>
            <person name="Abt D.N."/>
            <person name="Adryan B."/>
            <person name="Aguade M."/>
            <person name="Akashi H."/>
            <person name="Anderson W.W."/>
            <person name="Aquadro C.F."/>
            <person name="Ardell D.H."/>
            <person name="Arguello R."/>
            <person name="Artieri C.G."/>
            <person name="Barbash D.A."/>
            <person name="Barker D."/>
            <person name="Barsanti P."/>
            <person name="Batterham P."/>
            <person name="Batzoglou S."/>
            <person name="Begun D."/>
            <person name="Bhutkar A."/>
            <person name="Blanco E."/>
            <person name="Bosak S.A."/>
            <person name="Bradley R.K."/>
            <person name="Brand A.D."/>
            <person name="Brent M.R."/>
            <person name="Brooks A.N."/>
            <person name="Brown R.H."/>
            <person name="Butlin R.K."/>
            <person name="Caggese C."/>
            <person name="Calvi B.R."/>
            <person name="Bernardo de Carvalho A."/>
            <person name="Caspi A."/>
            <person name="Castrezana S."/>
            <person name="Celniker S.E."/>
            <person name="Chang J.L."/>
            <person name="Chapple C."/>
            <person name="Chatterji S."/>
            <person name="Chinwalla A."/>
            <person name="Civetta A."/>
            <person name="Clifton S.W."/>
            <person name="Comeron J.M."/>
            <person name="Costello J.C."/>
            <person name="Coyne J.A."/>
            <person name="Daub J."/>
            <person name="David R.G."/>
            <person name="Delcher A.L."/>
            <person name="Delehaunty K."/>
            <person name="Do C.B."/>
            <person name="Ebling H."/>
            <person name="Edwards K."/>
            <person name="Eickbush T."/>
            <person name="Evans J.D."/>
            <person name="Filipski A."/>
            <person name="Findeiss S."/>
            <person name="Freyhult E."/>
            <person name="Fulton L."/>
            <person name="Fulton R."/>
            <person name="Garcia A.C."/>
            <person name="Gardiner A."/>
            <person name="Garfield D.A."/>
            <person name="Garvin B.E."/>
            <person name="Gibson G."/>
            <person name="Gilbert D."/>
            <person name="Gnerre S."/>
            <person name="Godfrey J."/>
            <person name="Good R."/>
            <person name="Gotea V."/>
            <person name="Gravely B."/>
            <person name="Greenberg A.J."/>
            <person name="Griffiths-Jones S."/>
            <person name="Gross S."/>
            <person name="Guigo R."/>
            <person name="Gustafson E.A."/>
            <person name="Haerty W."/>
            <person name="Hahn M.W."/>
            <person name="Halligan D.L."/>
            <person name="Halpern A.L."/>
            <person name="Halter G.M."/>
            <person name="Han M.V."/>
            <person name="Heger A."/>
            <person name="Hillier L."/>
            <person name="Hinrichs A.S."/>
            <person name="Holmes I."/>
            <person name="Hoskins R.A."/>
            <person name="Hubisz M.J."/>
            <person name="Hultmark D."/>
            <person name="Huntley M.A."/>
            <person name="Jaffe D.B."/>
            <person name="Jagadeeshan S."/>
            <person name="Jeck W.R."/>
            <person name="Johnson J."/>
            <person name="Jones C.D."/>
            <person name="Jordan W.C."/>
            <person name="Karpen G.H."/>
            <person name="Kataoka E."/>
            <person name="Keightley P.D."/>
            <person name="Kheradpour P."/>
            <person name="Kirkness E.F."/>
            <person name="Koerich L.B."/>
            <person name="Kristiansen K."/>
            <person name="Kudrna D."/>
            <person name="Kulathinal R.J."/>
            <person name="Kumar S."/>
            <person name="Kwok R."/>
            <person name="Lander E."/>
            <person name="Langley C.H."/>
            <person name="Lapoint R."/>
            <person name="Lazzaro B.P."/>
            <person name="Lee S.J."/>
            <person name="Levesque L."/>
            <person name="Li R."/>
            <person name="Lin C.F."/>
            <person name="Lin M.F."/>
            <person name="Lindblad-Toh K."/>
            <person name="Llopart A."/>
            <person name="Long M."/>
            <person name="Low L."/>
            <person name="Lozovsky E."/>
            <person name="Lu J."/>
            <person name="Luo M."/>
            <person name="Machado C.A."/>
            <person name="Makalowski W."/>
            <person name="Marzo M."/>
            <person name="Matsuda M."/>
            <person name="Matzkin L."/>
            <person name="McAllister B."/>
            <person name="McBride C.S."/>
            <person name="McKernan B."/>
            <person name="McKernan K."/>
            <person name="Mendez-Lago M."/>
            <person name="Minx P."/>
            <person name="Mollenhauer M.U."/>
            <person name="Montooth K."/>
            <person name="Mount S.M."/>
            <person name="Mu X."/>
            <person name="Myers E."/>
            <person name="Negre B."/>
            <person name="Newfeld S."/>
            <person name="Nielsen R."/>
            <person name="Noor M.A."/>
            <person name="O'Grady P."/>
            <person name="Pachter L."/>
            <person name="Papaceit M."/>
            <person name="Parisi M.J."/>
            <person name="Parisi M."/>
            <person name="Parts L."/>
            <person name="Pedersen J.S."/>
            <person name="Pesole G."/>
            <person name="Phillippy A.M."/>
            <person name="Ponting C.P."/>
            <person name="Pop M."/>
            <person name="Porcelli D."/>
            <person name="Powell J.R."/>
            <person name="Prohaska S."/>
            <person name="Pruitt K."/>
            <person name="Puig M."/>
            <person name="Quesneville H."/>
            <person name="Ram K.R."/>
            <person name="Rand D."/>
            <person name="Rasmussen M.D."/>
            <person name="Reed L.K."/>
            <person name="Reenan R."/>
            <person name="Reily A."/>
            <person name="Remington K.A."/>
            <person name="Rieger T.T."/>
            <person name="Ritchie M.G."/>
            <person name="Robin C."/>
            <person name="Rogers Y.H."/>
            <person name="Rohde C."/>
            <person name="Rozas J."/>
            <person name="Rubenfield M.J."/>
            <person name="Ruiz A."/>
            <person name="Russo S."/>
            <person name="Salzberg S.L."/>
            <person name="Sanchez-Gracia A."/>
            <person name="Saranga D.J."/>
            <person name="Sato H."/>
            <person name="Schaeffer S.W."/>
            <person name="Schatz M.C."/>
            <person name="Schlenke T."/>
            <person name="Schwartz R."/>
            <person name="Segarra C."/>
            <person name="Singh R.S."/>
            <person name="Sirot L."/>
            <person name="Sirota M."/>
            <person name="Sisneros N.B."/>
            <person name="Smith C.D."/>
            <person name="Smith T.F."/>
            <person name="Spieth J."/>
            <person name="Stage D.E."/>
            <person name="Stark A."/>
            <person name="Stephan W."/>
            <person name="Strausberg R.L."/>
            <person name="Strempel S."/>
            <person name="Sturgill D."/>
            <person name="Sutton G."/>
            <person name="Sutton G.G."/>
            <person name="Tao W."/>
            <person name="Teichmann S."/>
            <person name="Tobari Y.N."/>
            <person name="Tomimura Y."/>
            <person name="Tsolas J.M."/>
            <person name="Valente V.L."/>
            <person name="Venter E."/>
            <person name="Venter J.C."/>
            <person name="Vicario S."/>
            <person name="Vieira F.G."/>
            <person name="Vilella A.J."/>
            <person name="Villasante A."/>
            <person name="Walenz B."/>
            <person name="Wang J."/>
            <person name="Wasserman M."/>
            <person name="Watts T."/>
            <person name="Wilson D."/>
            <person name="Wilson R.K."/>
            <person name="Wing R.A."/>
            <person name="Wolfner M.F."/>
            <person name="Wong A."/>
            <person name="Wong G.K."/>
            <person name="Wu C.I."/>
            <person name="Wu G."/>
            <person name="Yamamoto D."/>
            <person name="Yang H.P."/>
            <person name="Yang S.P."/>
            <person name="Yorke J.A."/>
            <person name="Yoshida K."/>
            <person name="Zdobnov E."/>
            <person name="Zhang P."/>
            <person name="Zhang Y."/>
            <person name="Zimin A.V."/>
            <person name="Baldwin J."/>
            <person name="Abdouelleil A."/>
            <person name="Abdulkadir J."/>
            <person name="Abebe A."/>
            <person name="Abera B."/>
            <person name="Abreu J."/>
            <person name="Acer S.C."/>
            <person name="Aftuck L."/>
            <person name="Alexander A."/>
            <person name="An P."/>
            <person name="Anderson E."/>
            <person name="Anderson S."/>
            <person name="Arachi H."/>
            <person name="Azer M."/>
            <person name="Bachantsang P."/>
            <person name="Barry A."/>
            <person name="Bayul T."/>
            <person name="Berlin A."/>
            <person name="Bessette D."/>
            <person name="Bloom T."/>
            <person name="Blye J."/>
            <person name="Boguslavskiy L."/>
            <person name="Bonnet C."/>
            <person name="Boukhgalter B."/>
            <person name="Bourzgui I."/>
            <person name="Brown A."/>
            <person name="Cahill P."/>
            <person name="Channer S."/>
            <person name="Cheshatsang Y."/>
            <person name="Chuda L."/>
            <person name="Citroen M."/>
            <person name="Collymore A."/>
            <person name="Cooke P."/>
            <person name="Costello M."/>
            <person name="D'Aco K."/>
            <person name="Daza R."/>
            <person name="De Haan G."/>
            <person name="DeGray S."/>
            <person name="DeMaso C."/>
            <person name="Dhargay N."/>
            <person name="Dooley K."/>
            <person name="Dooley E."/>
            <person name="Doricent M."/>
            <person name="Dorje P."/>
            <person name="Dorjee K."/>
            <person name="Dupes A."/>
            <person name="Elong R."/>
            <person name="Falk J."/>
            <person name="Farina A."/>
            <person name="Faro S."/>
            <person name="Ferguson D."/>
            <person name="Fisher S."/>
            <person name="Foley C.D."/>
            <person name="Franke A."/>
            <person name="Friedrich D."/>
            <person name="Gadbois L."/>
            <person name="Gearin G."/>
            <person name="Gearin C.R."/>
            <person name="Giannoukos G."/>
            <person name="Goode T."/>
            <person name="Graham J."/>
            <person name="Grandbois E."/>
            <person name="Grewal S."/>
            <person name="Gyaltsen K."/>
            <person name="Hafez N."/>
            <person name="Hagos B."/>
            <person name="Hall J."/>
            <person name="Henson C."/>
            <person name="Hollinger A."/>
            <person name="Honan T."/>
            <person name="Huard M.D."/>
            <person name="Hughes L."/>
            <person name="Hurhula B."/>
            <person name="Husby M.E."/>
            <person name="Kamat A."/>
            <person name="Kanga B."/>
            <person name="Kashin S."/>
            <person name="Khazanovich D."/>
            <person name="Kisner P."/>
            <person name="Lance K."/>
            <person name="Lara M."/>
            <person name="Lee W."/>
            <person name="Lennon N."/>
            <person name="Letendre F."/>
            <person name="LeVine R."/>
            <person name="Lipovsky A."/>
            <person name="Liu X."/>
            <person name="Liu J."/>
            <person name="Liu S."/>
            <person name="Lokyitsang T."/>
            <person name="Lokyitsang Y."/>
            <person name="Lubonja R."/>
            <person name="Lui A."/>
            <person name="MacDonald P."/>
            <person name="Magnisalis V."/>
            <person name="Maru K."/>
            <person name="Matthews C."/>
            <person name="McCusker W."/>
            <person name="McDonough S."/>
            <person name="Mehta T."/>
            <person name="Meldrim J."/>
            <person name="Meneus L."/>
            <person name="Mihai O."/>
            <person name="Mihalev A."/>
            <person name="Mihova T."/>
            <person name="Mittelman R."/>
            <person name="Mlenga V."/>
            <person name="Montmayeur A."/>
            <person name="Mulrain L."/>
            <person name="Navidi A."/>
            <person name="Naylor J."/>
            <person name="Negash T."/>
            <person name="Nguyen T."/>
            <person name="Nguyen N."/>
            <person name="Nicol R."/>
            <person name="Norbu C."/>
            <person name="Norbu N."/>
            <person name="Novod N."/>
            <person name="O'Neill B."/>
            <person name="Osman S."/>
            <person name="Markiewicz E."/>
            <person name="Oyono O.L."/>
            <person name="Patti C."/>
            <person name="Phunkhang P."/>
            <person name="Pierre F."/>
            <person name="Priest M."/>
            <person name="Raghuraman S."/>
            <person name="Rege F."/>
            <person name="Reyes R."/>
            <person name="Rise C."/>
            <person name="Rogov P."/>
            <person name="Ross K."/>
            <person name="Ryan E."/>
            <person name="Settipalli S."/>
            <person name="Shea T."/>
            <person name="Sherpa N."/>
            <person name="Shi L."/>
            <person name="Shih D."/>
            <person name="Sparrow T."/>
            <person name="Spaulding J."/>
            <person name="Stalker J."/>
            <person name="Stange-Thomann N."/>
            <person name="Stavropoulos S."/>
            <person name="Stone C."/>
            <person name="Strader C."/>
            <person name="Tesfaye S."/>
            <person name="Thomson T."/>
            <person name="Thoulutsang Y."/>
            <person name="Thoulutsang D."/>
            <person name="Topham K."/>
            <person name="Topping I."/>
            <person name="Tsamla T."/>
            <person name="Vassiliev H."/>
            <person name="Vo A."/>
            <person name="Wangchuk T."/>
            <person name="Wangdi T."/>
            <person name="Weiand M."/>
            <person name="Wilkinson J."/>
            <person name="Wilson A."/>
            <person name="Yadav S."/>
            <person name="Young G."/>
            <person name="Yu Q."/>
            <person name="Zembek L."/>
            <person name="Zhong D."/>
            <person name="Zimmer A."/>
            <person name="Zwirko Z."/>
            <person name="Jaffe D.B."/>
            <person name="Alvarez P."/>
            <person name="Brockman W."/>
            <person name="Butler J."/>
            <person name="Chin C."/>
            <person name="Gnerre S."/>
            <person name="Grabherr M."/>
            <person name="Kleber M."/>
            <person name="Mauceli E."/>
            <person name="MacCallum I."/>
        </authorList>
    </citation>
    <scope>NUCLEOTIDE SEQUENCE [LARGE SCALE GENOMIC DNA]</scope>
    <source>
        <strain evidence="17">Tucson 14030-0811.24</strain>
    </source>
</reference>